<dbReference type="AlphaFoldDB" id="A0A6N9NGB5"/>
<feature type="transmembrane region" description="Helical" evidence="4">
    <location>
        <begin position="269"/>
        <end position="287"/>
    </location>
</feature>
<dbReference type="GO" id="GO:0030968">
    <property type="term" value="P:endoplasmic reticulum unfolded protein response"/>
    <property type="evidence" value="ECO:0007669"/>
    <property type="project" value="TreeGrafter"/>
</dbReference>
<evidence type="ECO:0000313" key="6">
    <source>
        <dbReference type="Proteomes" id="UP000470771"/>
    </source>
</evidence>
<sequence>MASKFKRNKSQMESRPIMDFQSLIKEDKWLITSVLVVVILTFVTYRGALDNDFVDWDDYAYVVENDLVRSVTDMDAFKHATKAKTTIVNRDPAPLQTTVGDVFQRIVSLNYHPLTVLTMRWNNNVCPNCYEGISAKPFIKWNLILHILNSILVLLLVYWLSKKNIFASVVVALLFALHPMHVESVVWVSERKDVLYTFFFLAALLSYGKYLDQKHWKWLGLTFVLFILSCLSKAMAVVLPIVMLLMWFWNDNSKTPFESLKKTLHPRTVLHTLPFFGVALLFGLIAVDVQSGGDFYGLFEKGTRTVAINDFDTFSILQRFQFASYGFLEYIIKFFIPKELSTFYPYPEQATYDTSLYFRVAPIVVAIILGLALYSIKFTKSIAVGVGFFVTTVILVLQFVSVGMVIMADRYSYLPYIGLAFMLIMLIQEYMPKNKQKVTYIVVIGLTLLFIPITMRQVETWQNSEVLWTNVIELNRLKNGSLPRNIEQPLSNRGNYYGKKSERAKTQQESNLFVEKAFNDFQMAANLGSERPEVYEGIGNAYGMKGEFAKALENYSIALKFAPKRGSIYFNRGVTYSILKNPEMAIEDYNKALQYTPEIAPQVYTNRGLAYMELGQNEAAITDLKKALQYNPNNEMVEGYLRQLGQ</sequence>
<dbReference type="Pfam" id="PF00515">
    <property type="entry name" value="TPR_1"/>
    <property type="match status" value="2"/>
</dbReference>
<feature type="transmembrane region" description="Helical" evidence="4">
    <location>
        <begin position="165"/>
        <end position="182"/>
    </location>
</feature>
<dbReference type="InterPro" id="IPR011990">
    <property type="entry name" value="TPR-like_helical_dom_sf"/>
</dbReference>
<protein>
    <submittedName>
        <fullName evidence="5">Tetratricopeptide repeat protein</fullName>
    </submittedName>
</protein>
<feature type="transmembrane region" description="Helical" evidence="4">
    <location>
        <begin position="413"/>
        <end position="431"/>
    </location>
</feature>
<feature type="transmembrane region" description="Helical" evidence="4">
    <location>
        <begin position="438"/>
        <end position="455"/>
    </location>
</feature>
<dbReference type="SMART" id="SM00028">
    <property type="entry name" value="TPR"/>
    <property type="match status" value="3"/>
</dbReference>
<evidence type="ECO:0000256" key="3">
    <source>
        <dbReference type="PROSITE-ProRule" id="PRU00339"/>
    </source>
</evidence>
<keyword evidence="4" id="KW-0812">Transmembrane</keyword>
<comment type="caution">
    <text evidence="5">The sequence shown here is derived from an EMBL/GenBank/DDBJ whole genome shotgun (WGS) entry which is preliminary data.</text>
</comment>
<feature type="transmembrane region" description="Helical" evidence="4">
    <location>
        <begin position="143"/>
        <end position="160"/>
    </location>
</feature>
<dbReference type="GO" id="GO:0035269">
    <property type="term" value="P:protein O-linked glycosylation via mannose"/>
    <property type="evidence" value="ECO:0007669"/>
    <property type="project" value="TreeGrafter"/>
</dbReference>
<keyword evidence="2 3" id="KW-0802">TPR repeat</keyword>
<dbReference type="InterPro" id="IPR052346">
    <property type="entry name" value="O-mannosyl-transferase_TMTC"/>
</dbReference>
<dbReference type="EMBL" id="WWNE01000003">
    <property type="protein sequence ID" value="NBG64869.1"/>
    <property type="molecule type" value="Genomic_DNA"/>
</dbReference>
<evidence type="ECO:0000256" key="4">
    <source>
        <dbReference type="SAM" id="Phobius"/>
    </source>
</evidence>
<feature type="transmembrane region" description="Helical" evidence="4">
    <location>
        <begin position="356"/>
        <end position="376"/>
    </location>
</feature>
<keyword evidence="4" id="KW-0472">Membrane</keyword>
<keyword evidence="4" id="KW-1133">Transmembrane helix</keyword>
<dbReference type="Proteomes" id="UP000470771">
    <property type="component" value="Unassembled WGS sequence"/>
</dbReference>
<name>A0A6N9NGB5_9FLAO</name>
<dbReference type="PANTHER" id="PTHR44227">
    <property type="match status" value="1"/>
</dbReference>
<keyword evidence="1" id="KW-0677">Repeat</keyword>
<proteinExistence type="predicted"/>
<feature type="transmembrane region" description="Helical" evidence="4">
    <location>
        <begin position="194"/>
        <end position="211"/>
    </location>
</feature>
<dbReference type="Gene3D" id="1.25.40.10">
    <property type="entry name" value="Tetratricopeptide repeat domain"/>
    <property type="match status" value="2"/>
</dbReference>
<evidence type="ECO:0000256" key="2">
    <source>
        <dbReference type="ARBA" id="ARBA00022803"/>
    </source>
</evidence>
<dbReference type="RefSeq" id="WP_160631429.1">
    <property type="nucleotide sequence ID" value="NZ_WWNE01000003.1"/>
</dbReference>
<evidence type="ECO:0000256" key="1">
    <source>
        <dbReference type="ARBA" id="ARBA00022737"/>
    </source>
</evidence>
<dbReference type="GO" id="GO:0000030">
    <property type="term" value="F:mannosyltransferase activity"/>
    <property type="evidence" value="ECO:0007669"/>
    <property type="project" value="TreeGrafter"/>
</dbReference>
<feature type="repeat" description="TPR" evidence="3">
    <location>
        <begin position="601"/>
        <end position="634"/>
    </location>
</feature>
<accession>A0A6N9NGB5</accession>
<dbReference type="InterPro" id="IPR019734">
    <property type="entry name" value="TPR_rpt"/>
</dbReference>
<feature type="transmembrane region" description="Helical" evidence="4">
    <location>
        <begin position="223"/>
        <end position="249"/>
    </location>
</feature>
<dbReference type="PROSITE" id="PS50293">
    <property type="entry name" value="TPR_REGION"/>
    <property type="match status" value="1"/>
</dbReference>
<dbReference type="SUPFAM" id="SSF48452">
    <property type="entry name" value="TPR-like"/>
    <property type="match status" value="1"/>
</dbReference>
<dbReference type="PROSITE" id="PS50005">
    <property type="entry name" value="TPR"/>
    <property type="match status" value="3"/>
</dbReference>
<reference evidence="5 6" key="1">
    <citation type="submission" date="2019-12" db="EMBL/GenBank/DDBJ databases">
        <authorList>
            <person name="Zhao J."/>
        </authorList>
    </citation>
    <scope>NUCLEOTIDE SEQUENCE [LARGE SCALE GENOMIC DNA]</scope>
    <source>
        <strain evidence="5 6">S-15</strain>
    </source>
</reference>
<feature type="repeat" description="TPR" evidence="3">
    <location>
        <begin position="532"/>
        <end position="565"/>
    </location>
</feature>
<organism evidence="5 6">
    <name type="scientific">Acidiluteibacter ferrifornacis</name>
    <dbReference type="NCBI Taxonomy" id="2692424"/>
    <lineage>
        <taxon>Bacteria</taxon>
        <taxon>Pseudomonadati</taxon>
        <taxon>Bacteroidota</taxon>
        <taxon>Flavobacteriia</taxon>
        <taxon>Flavobacteriales</taxon>
        <taxon>Cryomorphaceae</taxon>
        <taxon>Acidiluteibacter</taxon>
    </lineage>
</organism>
<feature type="transmembrane region" description="Helical" evidence="4">
    <location>
        <begin position="29"/>
        <end position="48"/>
    </location>
</feature>
<dbReference type="PANTHER" id="PTHR44227:SF3">
    <property type="entry name" value="PROTEIN O-MANNOSYL-TRANSFERASE TMTC4"/>
    <property type="match status" value="1"/>
</dbReference>
<feature type="transmembrane region" description="Helical" evidence="4">
    <location>
        <begin position="383"/>
        <end position="407"/>
    </location>
</feature>
<gene>
    <name evidence="5" type="ORF">GQN54_01990</name>
</gene>
<feature type="repeat" description="TPR" evidence="3">
    <location>
        <begin position="566"/>
        <end position="599"/>
    </location>
</feature>
<keyword evidence="6" id="KW-1185">Reference proteome</keyword>
<evidence type="ECO:0000313" key="5">
    <source>
        <dbReference type="EMBL" id="NBG64869.1"/>
    </source>
</evidence>